<accession>A0ACB0ZG19</accession>
<evidence type="ECO:0000313" key="2">
    <source>
        <dbReference type="Proteomes" id="UP001497535"/>
    </source>
</evidence>
<sequence length="136" mass="16119">MRGHLPWDVLLTLRDGEWLEASVIDAYLQHLCFETPTHNTPREQHHWPNHIVQYIPTYCFLHYVTKNKSITGKWYWQFGGVEKVLAPCHVNNNHWCMAIAEIKERKIILMDSLNNGHTTDKKRIYGKFLVKLIPRI</sequence>
<evidence type="ECO:0000313" key="1">
    <source>
        <dbReference type="EMBL" id="CAK5077302.1"/>
    </source>
</evidence>
<gene>
    <name evidence="1" type="ORF">MENTE1834_LOCUS24210</name>
</gene>
<reference evidence="1" key="1">
    <citation type="submission" date="2023-11" db="EMBL/GenBank/DDBJ databases">
        <authorList>
            <person name="Poullet M."/>
        </authorList>
    </citation>
    <scope>NUCLEOTIDE SEQUENCE</scope>
    <source>
        <strain evidence="1">E1834</strain>
    </source>
</reference>
<dbReference type="Proteomes" id="UP001497535">
    <property type="component" value="Unassembled WGS sequence"/>
</dbReference>
<protein>
    <submittedName>
        <fullName evidence="1">Uncharacterized protein</fullName>
    </submittedName>
</protein>
<organism evidence="1 2">
    <name type="scientific">Meloidogyne enterolobii</name>
    <name type="common">Root-knot nematode worm</name>
    <name type="synonym">Meloidogyne mayaguensis</name>
    <dbReference type="NCBI Taxonomy" id="390850"/>
    <lineage>
        <taxon>Eukaryota</taxon>
        <taxon>Metazoa</taxon>
        <taxon>Ecdysozoa</taxon>
        <taxon>Nematoda</taxon>
        <taxon>Chromadorea</taxon>
        <taxon>Rhabditida</taxon>
        <taxon>Tylenchina</taxon>
        <taxon>Tylenchomorpha</taxon>
        <taxon>Tylenchoidea</taxon>
        <taxon>Meloidogynidae</taxon>
        <taxon>Meloidogyninae</taxon>
        <taxon>Meloidogyne</taxon>
    </lineage>
</organism>
<dbReference type="EMBL" id="CAVMJV010000032">
    <property type="protein sequence ID" value="CAK5077302.1"/>
    <property type="molecule type" value="Genomic_DNA"/>
</dbReference>
<comment type="caution">
    <text evidence="1">The sequence shown here is derived from an EMBL/GenBank/DDBJ whole genome shotgun (WGS) entry which is preliminary data.</text>
</comment>
<proteinExistence type="predicted"/>
<name>A0ACB0ZG19_MELEN</name>
<keyword evidence="2" id="KW-1185">Reference proteome</keyword>